<proteinExistence type="predicted"/>
<keyword evidence="3" id="KW-1185">Reference proteome</keyword>
<name>A0A1B8GYA3_9PEZI</name>
<dbReference type="RefSeq" id="XP_018134555.1">
    <property type="nucleotide sequence ID" value="XM_018270784.1"/>
</dbReference>
<feature type="region of interest" description="Disordered" evidence="1">
    <location>
        <begin position="152"/>
        <end position="179"/>
    </location>
</feature>
<organism evidence="2 3">
    <name type="scientific">Pseudogymnoascus verrucosus</name>
    <dbReference type="NCBI Taxonomy" id="342668"/>
    <lineage>
        <taxon>Eukaryota</taxon>
        <taxon>Fungi</taxon>
        <taxon>Dikarya</taxon>
        <taxon>Ascomycota</taxon>
        <taxon>Pezizomycotina</taxon>
        <taxon>Leotiomycetes</taxon>
        <taxon>Thelebolales</taxon>
        <taxon>Thelebolaceae</taxon>
        <taxon>Pseudogymnoascus</taxon>
    </lineage>
</organism>
<feature type="compositionally biased region" description="Acidic residues" evidence="1">
    <location>
        <begin position="294"/>
        <end position="303"/>
    </location>
</feature>
<evidence type="ECO:0000313" key="2">
    <source>
        <dbReference type="EMBL" id="OBU00823.1"/>
    </source>
</evidence>
<evidence type="ECO:0000256" key="1">
    <source>
        <dbReference type="SAM" id="MobiDB-lite"/>
    </source>
</evidence>
<sequence>MTVPRQQDAPPNPSAISTAHEPPTTPSLPKDYKKVVKSLIRRRDISLEVKIDLWKRFVEYEACVDEESHNNDEEEPVFTNTNATTVGEIGPDVEMPVPWMEDMPNFGSGNGDLWYHGGDGDSGYEGNGSHSVNGVEQVEGDEAMDDEIATTISKGNNQEKDDGDNSNENGNGNRSLDATAPISGAENIAVVTSNGNQETNTDVANTTQHPDPHPNLSNPPDLPNNPTTTFTQVRSDIRSYFATLAERERLLASREKWLANRAEALWRNAQVLAGILGRGVDRKERKRVMREFGGDDGGEEEEEERGRKRTRRV</sequence>
<dbReference type="OrthoDB" id="3440372at2759"/>
<dbReference type="EMBL" id="KV460208">
    <property type="protein sequence ID" value="OBU00823.1"/>
    <property type="molecule type" value="Genomic_DNA"/>
</dbReference>
<dbReference type="GeneID" id="28834645"/>
<feature type="compositionally biased region" description="Polar residues" evidence="1">
    <location>
        <begin position="197"/>
        <end position="208"/>
    </location>
</feature>
<feature type="region of interest" description="Disordered" evidence="1">
    <location>
        <begin position="197"/>
        <end position="229"/>
    </location>
</feature>
<dbReference type="Proteomes" id="UP000091956">
    <property type="component" value="Unassembled WGS sequence"/>
</dbReference>
<evidence type="ECO:0000313" key="3">
    <source>
        <dbReference type="Proteomes" id="UP000091956"/>
    </source>
</evidence>
<dbReference type="AlphaFoldDB" id="A0A1B8GYA3"/>
<gene>
    <name evidence="2" type="ORF">VE01_01259</name>
</gene>
<protein>
    <submittedName>
        <fullName evidence="2">Uncharacterized protein</fullName>
    </submittedName>
</protein>
<feature type="region of interest" description="Disordered" evidence="1">
    <location>
        <begin position="1"/>
        <end position="31"/>
    </location>
</feature>
<reference evidence="3" key="2">
    <citation type="journal article" date="2018" name="Nat. Commun.">
        <title>Extreme sensitivity to ultraviolet light in the fungal pathogen causing white-nose syndrome of bats.</title>
        <authorList>
            <person name="Palmer J.M."/>
            <person name="Drees K.P."/>
            <person name="Foster J.T."/>
            <person name="Lindner D.L."/>
        </authorList>
    </citation>
    <scope>NUCLEOTIDE SEQUENCE [LARGE SCALE GENOMIC DNA]</scope>
    <source>
        <strain evidence="3">UAMH 10579</strain>
    </source>
</reference>
<feature type="region of interest" description="Disordered" evidence="1">
    <location>
        <begin position="289"/>
        <end position="313"/>
    </location>
</feature>
<reference evidence="2 3" key="1">
    <citation type="submission" date="2016-03" db="EMBL/GenBank/DDBJ databases">
        <title>Comparative genomics of Pseudogymnoascus destructans, the fungus causing white-nose syndrome of bats.</title>
        <authorList>
            <person name="Palmer J.M."/>
            <person name="Drees K.P."/>
            <person name="Foster J.T."/>
            <person name="Lindner D.L."/>
        </authorList>
    </citation>
    <scope>NUCLEOTIDE SEQUENCE [LARGE SCALE GENOMIC DNA]</scope>
    <source>
        <strain evidence="2 3">UAMH 10579</strain>
    </source>
</reference>
<accession>A0A1B8GYA3</accession>